<dbReference type="AlphaFoldDB" id="A0AAE4U639"/>
<evidence type="ECO:0000256" key="1">
    <source>
        <dbReference type="SAM" id="MobiDB-lite"/>
    </source>
</evidence>
<protein>
    <recommendedName>
        <fullName evidence="4">Peptidase MA-like domain-containing protein</fullName>
    </recommendedName>
</protein>
<sequence length="467" mass="49771">MVSLRGRWRPTLTSAVVLLIGVTTGCGGPGPSSNVASVSTGSTTTSTTPANVYEQQRAEGVTRLLDDLTTSVSAGDLRAIGRLVDDTATPAFTNRWVTAAENFRPRPFSGGESDGRLQFARFRYQLAPTEEAETLVPADVQGLLDVKGSSDSWVAPVELRYALGGERAPGVDEPEVVVTNQFVVARYGDEWKLVGDAEALGGEPSPTQMWELPGLSVSDVETAGGTSVIAWYLRTNPALANLRRLLPDAVDAVTAFWGDSWDRRAVLVATSTPKEFDELVAPGRGVTGTAAAATVYSRVDFPRRTATGQRIVFTPAADDLAAPTLAVVLRHELTHVAARAQTALDAPLWITEGVAEYVGRKGTYTRLPDAAPDLTQAVRAGNTPTALPDDAAFAVDGQNSQIAYQSAWSMAAYVADRYDEARLKRLYLGVAATSDPARQDAAIRAALGVGRDELVAGWGRWLEGQVR</sequence>
<reference evidence="2" key="1">
    <citation type="submission" date="2023-10" db="EMBL/GenBank/DDBJ databases">
        <title>Development of a sustainable strategy for remediation of hydrocarbon-contaminated territories based on the waste exchange concept.</title>
        <authorList>
            <person name="Krivoruchko A."/>
        </authorList>
    </citation>
    <scope>NUCLEOTIDE SEQUENCE</scope>
    <source>
        <strain evidence="2">IEGM 1279</strain>
    </source>
</reference>
<evidence type="ECO:0000313" key="3">
    <source>
        <dbReference type="Proteomes" id="UP001185922"/>
    </source>
</evidence>
<evidence type="ECO:0000313" key="2">
    <source>
        <dbReference type="EMBL" id="MDV6313155.1"/>
    </source>
</evidence>
<dbReference type="Proteomes" id="UP001185922">
    <property type="component" value="Unassembled WGS sequence"/>
</dbReference>
<accession>A0AAE4U639</accession>
<dbReference type="EMBL" id="JAWLKH010000016">
    <property type="protein sequence ID" value="MDV6313155.1"/>
    <property type="molecule type" value="Genomic_DNA"/>
</dbReference>
<dbReference type="RefSeq" id="WP_024500403.1">
    <property type="nucleotide sequence ID" value="NZ_CP096596.1"/>
</dbReference>
<name>A0AAE4U639_9ACTN</name>
<comment type="caution">
    <text evidence="2">The sequence shown here is derived from an EMBL/GenBank/DDBJ whole genome shotgun (WGS) entry which is preliminary data.</text>
</comment>
<feature type="region of interest" description="Disordered" evidence="1">
    <location>
        <begin position="29"/>
        <end position="49"/>
    </location>
</feature>
<proteinExistence type="predicted"/>
<feature type="compositionally biased region" description="Low complexity" evidence="1">
    <location>
        <begin position="31"/>
        <end position="49"/>
    </location>
</feature>
<evidence type="ECO:0008006" key="4">
    <source>
        <dbReference type="Google" id="ProtNLM"/>
    </source>
</evidence>
<gene>
    <name evidence="2" type="ORF">R3Q15_14845</name>
</gene>
<dbReference type="PROSITE" id="PS51257">
    <property type="entry name" value="PROKAR_LIPOPROTEIN"/>
    <property type="match status" value="1"/>
</dbReference>
<organism evidence="2 3">
    <name type="scientific">Gordonia amicalis</name>
    <dbReference type="NCBI Taxonomy" id="89053"/>
    <lineage>
        <taxon>Bacteria</taxon>
        <taxon>Bacillati</taxon>
        <taxon>Actinomycetota</taxon>
        <taxon>Actinomycetes</taxon>
        <taxon>Mycobacteriales</taxon>
        <taxon>Gordoniaceae</taxon>
        <taxon>Gordonia</taxon>
    </lineage>
</organism>